<protein>
    <submittedName>
        <fullName evidence="1">Uncharacterized protein</fullName>
    </submittedName>
</protein>
<dbReference type="EMBL" id="JAHRIN010075849">
    <property type="protein sequence ID" value="MEQ2217445.1"/>
    <property type="molecule type" value="Genomic_DNA"/>
</dbReference>
<comment type="caution">
    <text evidence="1">The sequence shown here is derived from an EMBL/GenBank/DDBJ whole genome shotgun (WGS) entry which is preliminary data.</text>
</comment>
<sequence>MRSRGRLGQKRKGVDSLCVSSLLGVLRSHTWLIGDKEVALLLARTSSPCFLHPRAHSLSFSVCSSYVDGGSDDFGDPRLPSLDPHLSHIGQASQCYSFLMYLSLSYSEGGSIDSDCAFEGDYAVPPLSMTEGMQHIRIMEGVSRSLPSSPLLAHQAIGVRLQPLKKLTGKAGGAITVNINIGKVGFTSVLNVFFCNCSPSKSHYTLFASSNCTPVGTERSQSLAH</sequence>
<accession>A0ABV0SB75</accession>
<evidence type="ECO:0000313" key="2">
    <source>
        <dbReference type="Proteomes" id="UP001434883"/>
    </source>
</evidence>
<name>A0ABV0SB75_9TELE</name>
<organism evidence="1 2">
    <name type="scientific">Xenoophorus captivus</name>
    <dbReference type="NCBI Taxonomy" id="1517983"/>
    <lineage>
        <taxon>Eukaryota</taxon>
        <taxon>Metazoa</taxon>
        <taxon>Chordata</taxon>
        <taxon>Craniata</taxon>
        <taxon>Vertebrata</taxon>
        <taxon>Euteleostomi</taxon>
        <taxon>Actinopterygii</taxon>
        <taxon>Neopterygii</taxon>
        <taxon>Teleostei</taxon>
        <taxon>Neoteleostei</taxon>
        <taxon>Acanthomorphata</taxon>
        <taxon>Ovalentaria</taxon>
        <taxon>Atherinomorphae</taxon>
        <taxon>Cyprinodontiformes</taxon>
        <taxon>Goodeidae</taxon>
        <taxon>Xenoophorus</taxon>
    </lineage>
</organism>
<proteinExistence type="predicted"/>
<dbReference type="Proteomes" id="UP001434883">
    <property type="component" value="Unassembled WGS sequence"/>
</dbReference>
<gene>
    <name evidence="1" type="ORF">XENOCAPTIV_010492</name>
</gene>
<reference evidence="1 2" key="1">
    <citation type="submission" date="2021-06" db="EMBL/GenBank/DDBJ databases">
        <authorList>
            <person name="Palmer J.M."/>
        </authorList>
    </citation>
    <scope>NUCLEOTIDE SEQUENCE [LARGE SCALE GENOMIC DNA]</scope>
    <source>
        <strain evidence="1 2">XC_2019</strain>
        <tissue evidence="1">Muscle</tissue>
    </source>
</reference>
<evidence type="ECO:0000313" key="1">
    <source>
        <dbReference type="EMBL" id="MEQ2217445.1"/>
    </source>
</evidence>
<keyword evidence="2" id="KW-1185">Reference proteome</keyword>